<feature type="compositionally biased region" description="Low complexity" evidence="1">
    <location>
        <begin position="50"/>
        <end position="64"/>
    </location>
</feature>
<dbReference type="AlphaFoldDB" id="A0A7Z0WGJ3"/>
<keyword evidence="2" id="KW-0812">Transmembrane</keyword>
<organism evidence="3 4">
    <name type="scientific">Actinophytocola xinjiangensis</name>
    <dbReference type="NCBI Taxonomy" id="485602"/>
    <lineage>
        <taxon>Bacteria</taxon>
        <taxon>Bacillati</taxon>
        <taxon>Actinomycetota</taxon>
        <taxon>Actinomycetes</taxon>
        <taxon>Pseudonocardiales</taxon>
        <taxon>Pseudonocardiaceae</taxon>
    </lineage>
</organism>
<evidence type="ECO:0000256" key="1">
    <source>
        <dbReference type="SAM" id="MobiDB-lite"/>
    </source>
</evidence>
<sequence>MAGIGGVRVLGQEGQRSSVGPNVFDPGDVAVGPGGEVYLAAGGRVLRLNGDGPPDVEVPPGADPWAGQDPGELLTVAGQRDDPGRLRLNVPVSDLAIGTDGSLYLATSFGLHTVTPDGTIETDLPDLRDTITRLAVDAHGNVYLASADKVQVLVRPRETSASWRWIVAGLAILAAIAGGVLVRRRMVSS</sequence>
<dbReference type="SUPFAM" id="SSF101898">
    <property type="entry name" value="NHL repeat"/>
    <property type="match status" value="1"/>
</dbReference>
<comment type="caution">
    <text evidence="3">The sequence shown here is derived from an EMBL/GenBank/DDBJ whole genome shotgun (WGS) entry which is preliminary data.</text>
</comment>
<evidence type="ECO:0000313" key="4">
    <source>
        <dbReference type="Proteomes" id="UP000185696"/>
    </source>
</evidence>
<keyword evidence="2" id="KW-1133">Transmembrane helix</keyword>
<protein>
    <recommendedName>
        <fullName evidence="5">NHL repeat-containing protein</fullName>
    </recommendedName>
</protein>
<feature type="region of interest" description="Disordered" evidence="1">
    <location>
        <begin position="50"/>
        <end position="69"/>
    </location>
</feature>
<reference evidence="3 4" key="1">
    <citation type="submission" date="2016-12" db="EMBL/GenBank/DDBJ databases">
        <title>The draft genome sequence of Actinophytocola xinjiangensis.</title>
        <authorList>
            <person name="Wang W."/>
            <person name="Yuan L."/>
        </authorList>
    </citation>
    <scope>NUCLEOTIDE SEQUENCE [LARGE SCALE GENOMIC DNA]</scope>
    <source>
        <strain evidence="3 4">CGMCC 4.4663</strain>
    </source>
</reference>
<evidence type="ECO:0000256" key="2">
    <source>
        <dbReference type="SAM" id="Phobius"/>
    </source>
</evidence>
<dbReference type="Proteomes" id="UP000185696">
    <property type="component" value="Unassembled WGS sequence"/>
</dbReference>
<dbReference type="Gene3D" id="2.120.10.30">
    <property type="entry name" value="TolB, C-terminal domain"/>
    <property type="match status" value="1"/>
</dbReference>
<evidence type="ECO:0008006" key="5">
    <source>
        <dbReference type="Google" id="ProtNLM"/>
    </source>
</evidence>
<dbReference type="InterPro" id="IPR011042">
    <property type="entry name" value="6-blade_b-propeller_TolB-like"/>
</dbReference>
<name>A0A7Z0WGJ3_9PSEU</name>
<feature type="transmembrane region" description="Helical" evidence="2">
    <location>
        <begin position="163"/>
        <end position="182"/>
    </location>
</feature>
<gene>
    <name evidence="3" type="ORF">BLA60_33955</name>
</gene>
<keyword evidence="2" id="KW-0472">Membrane</keyword>
<dbReference type="RefSeq" id="WP_075137137.1">
    <property type="nucleotide sequence ID" value="NZ_MSIF01000024.1"/>
</dbReference>
<accession>A0A7Z0WGJ3</accession>
<proteinExistence type="predicted"/>
<evidence type="ECO:0000313" key="3">
    <source>
        <dbReference type="EMBL" id="OLF06046.1"/>
    </source>
</evidence>
<keyword evidence="4" id="KW-1185">Reference proteome</keyword>
<dbReference type="EMBL" id="MSIF01000024">
    <property type="protein sequence ID" value="OLF06046.1"/>
    <property type="molecule type" value="Genomic_DNA"/>
</dbReference>